<comment type="subunit">
    <text evidence="8">Heterotetramer, composed of two GyrA and two GyrB chains. In the heterotetramer, GyrA contains the active site tyrosine that forms a transient covalent intermediate with DNA, while GyrB binds cofactors and catalyzes ATP hydrolysis.</text>
</comment>
<dbReference type="GO" id="GO:0003677">
    <property type="term" value="F:DNA binding"/>
    <property type="evidence" value="ECO:0007669"/>
    <property type="project" value="UniProtKB-UniRule"/>
</dbReference>
<keyword evidence="8" id="KW-0963">Cytoplasm</keyword>
<feature type="coiled-coil region" evidence="10">
    <location>
        <begin position="456"/>
        <end position="483"/>
    </location>
</feature>
<evidence type="ECO:0000256" key="9">
    <source>
        <dbReference type="PROSITE-ProRule" id="PRU01384"/>
    </source>
</evidence>
<evidence type="ECO:0000256" key="1">
    <source>
        <dbReference type="ARBA" id="ARBA00000185"/>
    </source>
</evidence>
<comment type="miscellaneous">
    <text evidence="8">Few gyrases are as efficient as E.coli at forming negative supercoils. Not all organisms have 2 type II topoisomerases; in organisms with a single type II topoisomerase this enzyme also has to decatenate newly replicated chromosomes.</text>
</comment>
<feature type="domain" description="Topo IIA-type catalytic" evidence="12">
    <location>
        <begin position="34"/>
        <end position="531"/>
    </location>
</feature>
<evidence type="ECO:0000259" key="12">
    <source>
        <dbReference type="PROSITE" id="PS52040"/>
    </source>
</evidence>
<dbReference type="GO" id="GO:0005737">
    <property type="term" value="C:cytoplasm"/>
    <property type="evidence" value="ECO:0007669"/>
    <property type="project" value="UniProtKB-SubCell"/>
</dbReference>
<comment type="catalytic activity">
    <reaction evidence="1 8 9">
        <text>ATP-dependent breakage, passage and rejoining of double-stranded DNA.</text>
        <dbReference type="EC" id="5.6.2.2"/>
    </reaction>
</comment>
<dbReference type="PANTHER" id="PTHR43493:SF5">
    <property type="entry name" value="DNA GYRASE SUBUNIT A, CHLOROPLASTIC_MITOCHONDRIAL"/>
    <property type="match status" value="1"/>
</dbReference>
<dbReference type="SMART" id="SM00434">
    <property type="entry name" value="TOP4c"/>
    <property type="match status" value="1"/>
</dbReference>
<dbReference type="FunFam" id="1.10.268.10:FF:000001">
    <property type="entry name" value="DNA gyrase subunit A"/>
    <property type="match status" value="1"/>
</dbReference>
<feature type="short sequence motif" description="GyrA-box" evidence="8">
    <location>
        <begin position="552"/>
        <end position="558"/>
    </location>
</feature>
<evidence type="ECO:0000256" key="4">
    <source>
        <dbReference type="ARBA" id="ARBA00022840"/>
    </source>
</evidence>
<sequence length="912" mass="101400">MNQESTDILATPIEEEMKRSYLDYAMSVIVSRALPDARDGLKPVHRRILYAMAEAGYASDKPHRKCARIVGDVMGKFHPHGDGAIYQSLVRMGQDFSMGALLIDSYGNFGSIDGDKPAAMRYTEARLAKLADHALLKDYDKEAVDFEPNYDNTLQVPKVLPACFPNLLVNGASGIAVGMATNIPPHNLGEAIDACCLLIDQPEASDEDVLAVLPGPDFPTGGMIMGRRGILDTLNKGRGSIVVRARTHVEEIRKDRKAIIVTEVPYQVQKARMLERIAELVQGKELEGIAELRDESDRDGIRVVIELKRDTEPDVVLKRLFTMTQMQTTFSTNFLALDGGLQPRMMTTKEMLRVFLSFREEVVTRRTRFFLSKARERAHLVLGLLVAVVHIDRIVAMIRSARDPKAAAEALLAVTWPLADIKPYLDLLSEGEAQIKGDGYVFSENQVKGILDLKLHRLTGLEHEKLENELKALAKEIADLLAILASRDTLMALIKNELLDVKRIYAAPRRTTLIAEEDNSDLADLIQREDMVVTFSLKGYIKRVSLDTYREQKRGGRGRSGMATRDEDVVSQVFVASTHTPLLFFSKSGKAFEVKVYELPSGTPQSRGKPIVQVLGSLEAHDRVATLLPVPENPSLWEEFSVIFVTSKGHIRRNALSDFQNIRANGKIAMKLEESGERLVSVHMCKEDQDVLLTTKNGRAIRFGVSELRLFQSRSSTGVRGIRLQAGDEVVSMAILGGTQYTAEEREAYLRMVSQKRRLELADGDDLEDAQDGEHGLVLSEDRFQAMEAEEQFILTVSEHGFGKRTSAYAYRRIGRGGQGVATLDINRKTGRVVDAFPVTQHDQLILLTDKGQIMRFSASQIRIAGRKTQGVILFRTTPDEHVTSVVRFVEENEEQGDDDDGPQTNGSSAAA</sequence>
<proteinExistence type="inferred from homology"/>
<evidence type="ECO:0000313" key="13">
    <source>
        <dbReference type="EMBL" id="AXF50195.1"/>
    </source>
</evidence>
<dbReference type="NCBIfam" id="TIGR01063">
    <property type="entry name" value="gyrA"/>
    <property type="match status" value="1"/>
</dbReference>
<dbReference type="Gene3D" id="1.10.268.10">
    <property type="entry name" value="Topoisomerase, domain 3"/>
    <property type="match status" value="1"/>
</dbReference>
<dbReference type="AlphaFoldDB" id="A0A345BIH7"/>
<keyword evidence="6 8" id="KW-0238">DNA-binding</keyword>
<dbReference type="FunFam" id="3.30.1360.40:FF:000002">
    <property type="entry name" value="DNA gyrase subunit A"/>
    <property type="match status" value="1"/>
</dbReference>
<name>A0A345BIH7_9PROT</name>
<feature type="active site" description="O-(5'-phospho-DNA)-tyrosine intermediate" evidence="8 9">
    <location>
        <position position="122"/>
    </location>
</feature>
<keyword evidence="5 8" id="KW-0799">Topoisomerase</keyword>
<dbReference type="Pfam" id="PF03989">
    <property type="entry name" value="DNA_gyraseA_C"/>
    <property type="match status" value="6"/>
</dbReference>
<keyword evidence="10" id="KW-0175">Coiled coil</keyword>
<dbReference type="EMBL" id="MF785107">
    <property type="protein sequence ID" value="AXF50195.1"/>
    <property type="molecule type" value="Genomic_DNA"/>
</dbReference>
<feature type="region of interest" description="Disordered" evidence="11">
    <location>
        <begin position="892"/>
        <end position="912"/>
    </location>
</feature>
<dbReference type="PANTHER" id="PTHR43493">
    <property type="entry name" value="DNA GYRASE/TOPOISOMERASE SUBUNIT A"/>
    <property type="match status" value="1"/>
</dbReference>
<dbReference type="PROSITE" id="PS52040">
    <property type="entry name" value="TOPO_IIA"/>
    <property type="match status" value="1"/>
</dbReference>
<dbReference type="GO" id="GO:0005694">
    <property type="term" value="C:chromosome"/>
    <property type="evidence" value="ECO:0007669"/>
    <property type="project" value="InterPro"/>
</dbReference>
<evidence type="ECO:0000256" key="11">
    <source>
        <dbReference type="SAM" id="MobiDB-lite"/>
    </source>
</evidence>
<comment type="function">
    <text evidence="8">A type II topoisomerase that negatively supercoils closed circular double-stranded (ds) DNA in an ATP-dependent manner to modulate DNA topology and maintain chromosomes in an underwound state. Negative supercoiling favors strand separation, and DNA replication, transcription, recombination and repair, all of which involve strand separation. Also able to catalyze the interconversion of other topological isomers of dsDNA rings, including catenanes and knotted rings. Type II topoisomerases break and join 2 DNA strands simultaneously in an ATP-dependent manner.</text>
</comment>
<accession>A0A345BIH7</accession>
<reference evidence="13" key="1">
    <citation type="journal article" date="2018" name="Aquac. Res.">
        <title>Identifying the causal agent of necrotizing hepatopancreatitis in shrimp: Multilocus sequence analysis approach.</title>
        <authorList>
            <person name="Leyva J.M."/>
            <person name="Martinez-Porchas M."/>
            <person name="Hernandez-Lopez J."/>
            <person name="Vargas-Albores F."/>
            <person name="Gollas-Galvan T."/>
        </authorList>
    </citation>
    <scope>NUCLEOTIDE SEQUENCE</scope>
    <source>
        <strain evidence="13">NHPB-02</strain>
    </source>
</reference>
<dbReference type="SUPFAM" id="SSF101904">
    <property type="entry name" value="GyrA/ParC C-terminal domain-like"/>
    <property type="match status" value="1"/>
</dbReference>
<dbReference type="SUPFAM" id="SSF56719">
    <property type="entry name" value="Type II DNA topoisomerase"/>
    <property type="match status" value="1"/>
</dbReference>
<dbReference type="InterPro" id="IPR013758">
    <property type="entry name" value="Topo_IIA_A/C_ab"/>
</dbReference>
<keyword evidence="3 8" id="KW-0547">Nucleotide-binding</keyword>
<dbReference type="InterPro" id="IPR005743">
    <property type="entry name" value="GyrA"/>
</dbReference>
<protein>
    <recommendedName>
        <fullName evidence="8">DNA gyrase subunit A</fullName>
        <ecNumber evidence="8">5.6.2.2</ecNumber>
    </recommendedName>
</protein>
<dbReference type="InterPro" id="IPR013757">
    <property type="entry name" value="Topo_IIA_A_a_sf"/>
</dbReference>
<dbReference type="GO" id="GO:0006265">
    <property type="term" value="P:DNA topological change"/>
    <property type="evidence" value="ECO:0007669"/>
    <property type="project" value="UniProtKB-UniRule"/>
</dbReference>
<keyword evidence="4 8" id="KW-0067">ATP-binding</keyword>
<dbReference type="Gene3D" id="2.120.10.90">
    <property type="entry name" value="DNA gyrase/topoisomerase IV, subunit A, C-terminal"/>
    <property type="match status" value="1"/>
</dbReference>
<dbReference type="GO" id="GO:0034335">
    <property type="term" value="F:DNA negative supercoiling activity"/>
    <property type="evidence" value="ECO:0007669"/>
    <property type="project" value="UniProtKB-ARBA"/>
</dbReference>
<evidence type="ECO:0000256" key="7">
    <source>
        <dbReference type="ARBA" id="ARBA00023235"/>
    </source>
</evidence>
<dbReference type="InterPro" id="IPR013760">
    <property type="entry name" value="Topo_IIA-like_dom_sf"/>
</dbReference>
<keyword evidence="7 8" id="KW-0413">Isomerase</keyword>
<dbReference type="GO" id="GO:0006261">
    <property type="term" value="P:DNA-templated DNA replication"/>
    <property type="evidence" value="ECO:0007669"/>
    <property type="project" value="UniProtKB-UniRule"/>
</dbReference>
<dbReference type="SMR" id="A0A345BIH7"/>
<feature type="compositionally biased region" description="Acidic residues" evidence="11">
    <location>
        <begin position="892"/>
        <end position="902"/>
    </location>
</feature>
<dbReference type="InterPro" id="IPR006691">
    <property type="entry name" value="GyrA/parC_rep"/>
</dbReference>
<evidence type="ECO:0000256" key="5">
    <source>
        <dbReference type="ARBA" id="ARBA00023029"/>
    </source>
</evidence>
<dbReference type="GO" id="GO:0005524">
    <property type="term" value="F:ATP binding"/>
    <property type="evidence" value="ECO:0007669"/>
    <property type="project" value="UniProtKB-UniRule"/>
</dbReference>
<dbReference type="Gene3D" id="3.90.199.10">
    <property type="entry name" value="Topoisomerase II, domain 5"/>
    <property type="match status" value="1"/>
</dbReference>
<evidence type="ECO:0000256" key="6">
    <source>
        <dbReference type="ARBA" id="ARBA00023125"/>
    </source>
</evidence>
<evidence type="ECO:0000256" key="2">
    <source>
        <dbReference type="ARBA" id="ARBA00008263"/>
    </source>
</evidence>
<comment type="subcellular location">
    <subcellularLocation>
        <location evidence="8">Cytoplasm</location>
    </subcellularLocation>
</comment>
<dbReference type="EC" id="5.6.2.2" evidence="8"/>
<feature type="compositionally biased region" description="Polar residues" evidence="11">
    <location>
        <begin position="903"/>
        <end position="912"/>
    </location>
</feature>
<dbReference type="HAMAP" id="MF_01897">
    <property type="entry name" value="GyrA"/>
    <property type="match status" value="1"/>
</dbReference>
<evidence type="ECO:0000256" key="3">
    <source>
        <dbReference type="ARBA" id="ARBA00022741"/>
    </source>
</evidence>
<dbReference type="InterPro" id="IPR050220">
    <property type="entry name" value="Type_II_DNA_Topoisomerases"/>
</dbReference>
<comment type="similarity">
    <text evidence="2 8">Belongs to the type II topoisomerase GyrA/ParC subunit family.</text>
</comment>
<dbReference type="CDD" id="cd00187">
    <property type="entry name" value="TOP4c"/>
    <property type="match status" value="1"/>
</dbReference>
<dbReference type="GO" id="GO:0009330">
    <property type="term" value="C:DNA topoisomerase type II (double strand cut, ATP-hydrolyzing) complex"/>
    <property type="evidence" value="ECO:0007669"/>
    <property type="project" value="TreeGrafter"/>
</dbReference>
<dbReference type="NCBIfam" id="NF004044">
    <property type="entry name" value="PRK05561.1"/>
    <property type="match status" value="1"/>
</dbReference>
<evidence type="ECO:0000256" key="8">
    <source>
        <dbReference type="HAMAP-Rule" id="MF_01897"/>
    </source>
</evidence>
<dbReference type="InterPro" id="IPR035516">
    <property type="entry name" value="Gyrase/topoIV_suA_C"/>
</dbReference>
<dbReference type="Gene3D" id="3.30.1360.40">
    <property type="match status" value="1"/>
</dbReference>
<dbReference type="NCBIfam" id="NF004043">
    <property type="entry name" value="PRK05560.1"/>
    <property type="match status" value="1"/>
</dbReference>
<gene>
    <name evidence="8 13" type="primary">gyrA</name>
</gene>
<dbReference type="InterPro" id="IPR002205">
    <property type="entry name" value="Topo_IIA_dom_A"/>
</dbReference>
<dbReference type="Pfam" id="PF00521">
    <property type="entry name" value="DNA_topoisoIV"/>
    <property type="match status" value="1"/>
</dbReference>
<evidence type="ECO:0000256" key="10">
    <source>
        <dbReference type="SAM" id="Coils"/>
    </source>
</evidence>
<organism evidence="13">
    <name type="scientific">Candidatus Hepatobacter penaei</name>
    <dbReference type="NCBI Taxonomy" id="1274402"/>
    <lineage>
        <taxon>Bacteria</taxon>
        <taxon>Pseudomonadati</taxon>
        <taxon>Pseudomonadota</taxon>
        <taxon>Alphaproteobacteria</taxon>
        <taxon>Holosporales</taxon>
        <taxon>Holosporaceae</taxon>
        <taxon>Candidatus Hepatobacter</taxon>
    </lineage>
</organism>